<dbReference type="EMBL" id="BMLY01000006">
    <property type="protein sequence ID" value="GGP27510.1"/>
    <property type="molecule type" value="Genomic_DNA"/>
</dbReference>
<keyword evidence="4" id="KW-1185">Reference proteome</keyword>
<evidence type="ECO:0000256" key="2">
    <source>
        <dbReference type="HAMAP-Rule" id="MF_00003"/>
    </source>
</evidence>
<dbReference type="Gene3D" id="3.30.300.20">
    <property type="match status" value="1"/>
</dbReference>
<comment type="caution">
    <text evidence="3">The sequence shown here is derived from an EMBL/GenBank/DDBJ whole genome shotgun (WGS) entry which is preliminary data.</text>
</comment>
<organism evidence="3 4">
    <name type="scientific">Silvimonas amylolytica</name>
    <dbReference type="NCBI Taxonomy" id="449663"/>
    <lineage>
        <taxon>Bacteria</taxon>
        <taxon>Pseudomonadati</taxon>
        <taxon>Pseudomonadota</taxon>
        <taxon>Betaproteobacteria</taxon>
        <taxon>Neisseriales</taxon>
        <taxon>Chitinibacteraceae</taxon>
        <taxon>Silvimonas</taxon>
    </lineage>
</organism>
<dbReference type="HAMAP" id="MF_00003">
    <property type="entry name" value="RbfA"/>
    <property type="match status" value="1"/>
</dbReference>
<keyword evidence="2" id="KW-0963">Cytoplasm</keyword>
<dbReference type="InterPro" id="IPR000238">
    <property type="entry name" value="RbfA"/>
</dbReference>
<comment type="similarity">
    <text evidence="2">Belongs to the RbfA family.</text>
</comment>
<reference evidence="4" key="1">
    <citation type="journal article" date="2019" name="Int. J. Syst. Evol. Microbiol.">
        <title>The Global Catalogue of Microorganisms (GCM) 10K type strain sequencing project: providing services to taxonomists for standard genome sequencing and annotation.</title>
        <authorList>
            <consortium name="The Broad Institute Genomics Platform"/>
            <consortium name="The Broad Institute Genome Sequencing Center for Infectious Disease"/>
            <person name="Wu L."/>
            <person name="Ma J."/>
        </authorList>
    </citation>
    <scope>NUCLEOTIDE SEQUENCE [LARGE SCALE GENOMIC DNA]</scope>
    <source>
        <strain evidence="4">CGMCC 1.8860</strain>
    </source>
</reference>
<dbReference type="InterPro" id="IPR015946">
    <property type="entry name" value="KH_dom-like_a/b"/>
</dbReference>
<dbReference type="NCBIfam" id="TIGR00082">
    <property type="entry name" value="rbfA"/>
    <property type="match status" value="1"/>
</dbReference>
<dbReference type="Proteomes" id="UP000621859">
    <property type="component" value="Unassembled WGS sequence"/>
</dbReference>
<comment type="subunit">
    <text evidence="2">Monomer. Binds 30S ribosomal subunits, but not 50S ribosomal subunits or 70S ribosomes.</text>
</comment>
<dbReference type="PANTHER" id="PTHR33515">
    <property type="entry name" value="RIBOSOME-BINDING FACTOR A, CHLOROPLASTIC-RELATED"/>
    <property type="match status" value="1"/>
</dbReference>
<accession>A0ABQ2PQK8</accession>
<dbReference type="Pfam" id="PF02033">
    <property type="entry name" value="RBFA"/>
    <property type="match status" value="1"/>
</dbReference>
<comment type="function">
    <text evidence="2">One of several proteins that assist in the late maturation steps of the functional core of the 30S ribosomal subunit. Associates with free 30S ribosomal subunits (but not with 30S subunits that are part of 70S ribosomes or polysomes). Required for efficient processing of 16S rRNA. May interact with the 5'-terminal helix region of 16S rRNA.</text>
</comment>
<comment type="subcellular location">
    <subcellularLocation>
        <location evidence="2">Cytoplasm</location>
    </subcellularLocation>
</comment>
<evidence type="ECO:0000256" key="1">
    <source>
        <dbReference type="ARBA" id="ARBA00022517"/>
    </source>
</evidence>
<gene>
    <name evidence="2 3" type="primary">rbfA</name>
    <name evidence="3" type="ORF">GCM10010971_33290</name>
</gene>
<protein>
    <recommendedName>
        <fullName evidence="2">Ribosome-binding factor A</fullName>
    </recommendedName>
</protein>
<dbReference type="RefSeq" id="WP_188696540.1">
    <property type="nucleotide sequence ID" value="NZ_BMLY01000006.1"/>
</dbReference>
<evidence type="ECO:0000313" key="4">
    <source>
        <dbReference type="Proteomes" id="UP000621859"/>
    </source>
</evidence>
<proteinExistence type="inferred from homology"/>
<dbReference type="SUPFAM" id="SSF89919">
    <property type="entry name" value="Ribosome-binding factor A, RbfA"/>
    <property type="match status" value="1"/>
</dbReference>
<dbReference type="PANTHER" id="PTHR33515:SF1">
    <property type="entry name" value="RIBOSOME-BINDING FACTOR A, CHLOROPLASTIC-RELATED"/>
    <property type="match status" value="1"/>
</dbReference>
<dbReference type="InterPro" id="IPR023799">
    <property type="entry name" value="RbfA_dom_sf"/>
</dbReference>
<dbReference type="PROSITE" id="PS01319">
    <property type="entry name" value="RBFA"/>
    <property type="match status" value="1"/>
</dbReference>
<evidence type="ECO:0000313" key="3">
    <source>
        <dbReference type="EMBL" id="GGP27510.1"/>
    </source>
</evidence>
<sequence>MPRQTKNYSRADRLSQQLQRDTAELIRAELDHPKASLITITDVEVTRDYSHAKIFYTFLGTPEDATDIADKLEAAKGFIRSQLAKGLSLFKMPELHFEYDHSVERGMALDSLIQKAASLSKAPDDEQEG</sequence>
<dbReference type="InterPro" id="IPR020053">
    <property type="entry name" value="Ribosome-bd_factorA_CS"/>
</dbReference>
<name>A0ABQ2PQK8_9NEIS</name>
<keyword evidence="1 2" id="KW-0690">Ribosome biogenesis</keyword>